<feature type="transmembrane region" description="Helical" evidence="9">
    <location>
        <begin position="251"/>
        <end position="271"/>
    </location>
</feature>
<evidence type="ECO:0000256" key="1">
    <source>
        <dbReference type="ARBA" id="ARBA00004651"/>
    </source>
</evidence>
<feature type="region of interest" description="Disordered" evidence="8">
    <location>
        <begin position="1"/>
        <end position="32"/>
    </location>
</feature>
<dbReference type="EMBL" id="JASNVP010000005">
    <property type="protein sequence ID" value="MDK4326028.1"/>
    <property type="molecule type" value="Genomic_DNA"/>
</dbReference>
<organism evidence="10 11">
    <name type="scientific">Corynebacterium propinquum</name>
    <dbReference type="NCBI Taxonomy" id="43769"/>
    <lineage>
        <taxon>Bacteria</taxon>
        <taxon>Bacillati</taxon>
        <taxon>Actinomycetota</taxon>
        <taxon>Actinomycetes</taxon>
        <taxon>Mycobacteriales</taxon>
        <taxon>Corynebacteriaceae</taxon>
        <taxon>Corynebacterium</taxon>
    </lineage>
</organism>
<protein>
    <submittedName>
        <fullName evidence="10">Glycosyltransferase family 87 protein</fullName>
        <ecNumber evidence="10">2.4.-.-</ecNumber>
    </submittedName>
</protein>
<dbReference type="AlphaFoldDB" id="A0AAP4BUG8"/>
<proteinExistence type="inferred from homology"/>
<accession>A0AAP4BUG8</accession>
<feature type="transmembrane region" description="Helical" evidence="9">
    <location>
        <begin position="171"/>
        <end position="189"/>
    </location>
</feature>
<dbReference type="RefSeq" id="WP_249606339.1">
    <property type="nucleotide sequence ID" value="NZ_CP091865.1"/>
</dbReference>
<evidence type="ECO:0000256" key="7">
    <source>
        <dbReference type="ARBA" id="ARBA00024033"/>
    </source>
</evidence>
<evidence type="ECO:0000256" key="6">
    <source>
        <dbReference type="ARBA" id="ARBA00023136"/>
    </source>
</evidence>
<dbReference type="InterPro" id="IPR018584">
    <property type="entry name" value="GT87"/>
</dbReference>
<evidence type="ECO:0000256" key="9">
    <source>
        <dbReference type="SAM" id="Phobius"/>
    </source>
</evidence>
<sequence>MPNHPSESRPVTGPATYPATGPATRPAPRRARHRIPEAPNTVLRWYHHALGLLFGLIITVITAGKLNSSDWGSLWIAGLLVRDGNREHLYNIDERDFALPQGEVWFETIAASDVSSFPHPFVHVPFVADVMSVAVRIMSFDTSVLLLTVASGWALVVLLASAWFFWFTEEIPMVVLLAGILLGWVSAAFQSSLYLGQTSPLIFAGVAYGLAAVQVHPVRAGLALGVVASIKLTPVIVVLICLFFPRARKAGLVAMAVGMVAVAYSIVIAGWDVFMTWRQTLQEINAAALVAPVNGAFASQISTHLVDDDSLLVAIINDPPLVTSLVPRVLTIALVAVVVSAAWRSHEPWKIATVGIFTTLTATSGILWDHYTLIAIMPLLGVVARGQGRIIYAAPLLAFFAFPPLAASDSDLWFPWSALIILVGAVIALCVAELQRDEPKPERRRWRPSLQ</sequence>
<dbReference type="Pfam" id="PF09594">
    <property type="entry name" value="GT87"/>
    <property type="match status" value="1"/>
</dbReference>
<evidence type="ECO:0000256" key="4">
    <source>
        <dbReference type="ARBA" id="ARBA00022692"/>
    </source>
</evidence>
<gene>
    <name evidence="10" type="ORF">QPX54_05790</name>
</gene>
<feature type="transmembrane region" description="Helical" evidence="9">
    <location>
        <begin position="390"/>
        <end position="407"/>
    </location>
</feature>
<reference evidence="10" key="1">
    <citation type="submission" date="2023-05" db="EMBL/GenBank/DDBJ databases">
        <title>Metabolic capabilities are highly conserved among human nasal-associated Corynebacterium species in pangenomic analyses.</title>
        <authorList>
            <person name="Tran T.H."/>
            <person name="Roberts A.Q."/>
            <person name="Escapa I.F."/>
            <person name="Gao W."/>
            <person name="Conlan S."/>
            <person name="Kong H."/>
            <person name="Segre J.A."/>
            <person name="Kelly M.S."/>
            <person name="Lemon K.P."/>
        </authorList>
    </citation>
    <scope>NUCLEOTIDE SEQUENCE</scope>
    <source>
        <strain evidence="10">KPL2654</strain>
    </source>
</reference>
<feature type="transmembrane region" description="Helical" evidence="9">
    <location>
        <begin position="45"/>
        <end position="64"/>
    </location>
</feature>
<evidence type="ECO:0000256" key="2">
    <source>
        <dbReference type="ARBA" id="ARBA00022475"/>
    </source>
</evidence>
<evidence type="ECO:0000313" key="11">
    <source>
        <dbReference type="Proteomes" id="UP001226160"/>
    </source>
</evidence>
<comment type="subcellular location">
    <subcellularLocation>
        <location evidence="1">Cell membrane</location>
        <topology evidence="1">Multi-pass membrane protein</topology>
    </subcellularLocation>
</comment>
<feature type="transmembrane region" description="Helical" evidence="9">
    <location>
        <begin position="413"/>
        <end position="434"/>
    </location>
</feature>
<keyword evidence="3 10" id="KW-0808">Transferase</keyword>
<name>A0AAP4BUG8_9CORY</name>
<keyword evidence="6 9" id="KW-0472">Membrane</keyword>
<feature type="compositionally biased region" description="Low complexity" evidence="8">
    <location>
        <begin position="10"/>
        <end position="26"/>
    </location>
</feature>
<comment type="similarity">
    <text evidence="7">Belongs to the glycosyltransferase 87 family.</text>
</comment>
<dbReference type="EC" id="2.4.-.-" evidence="10"/>
<feature type="transmembrane region" description="Helical" evidence="9">
    <location>
        <begin position="144"/>
        <end position="165"/>
    </location>
</feature>
<keyword evidence="5 9" id="KW-1133">Transmembrane helix</keyword>
<keyword evidence="4 9" id="KW-0812">Transmembrane</keyword>
<dbReference type="GO" id="GO:0005886">
    <property type="term" value="C:plasma membrane"/>
    <property type="evidence" value="ECO:0007669"/>
    <property type="project" value="UniProtKB-SubCell"/>
</dbReference>
<evidence type="ECO:0000313" key="10">
    <source>
        <dbReference type="EMBL" id="MDK4326028.1"/>
    </source>
</evidence>
<dbReference type="GO" id="GO:0016758">
    <property type="term" value="F:hexosyltransferase activity"/>
    <property type="evidence" value="ECO:0007669"/>
    <property type="project" value="InterPro"/>
</dbReference>
<evidence type="ECO:0000256" key="8">
    <source>
        <dbReference type="SAM" id="MobiDB-lite"/>
    </source>
</evidence>
<feature type="transmembrane region" description="Helical" evidence="9">
    <location>
        <begin position="223"/>
        <end position="244"/>
    </location>
</feature>
<dbReference type="Proteomes" id="UP001226160">
    <property type="component" value="Unassembled WGS sequence"/>
</dbReference>
<comment type="caution">
    <text evidence="10">The sequence shown here is derived from an EMBL/GenBank/DDBJ whole genome shotgun (WGS) entry which is preliminary data.</text>
</comment>
<evidence type="ECO:0000256" key="3">
    <source>
        <dbReference type="ARBA" id="ARBA00022679"/>
    </source>
</evidence>
<keyword evidence="2" id="KW-1003">Cell membrane</keyword>
<evidence type="ECO:0000256" key="5">
    <source>
        <dbReference type="ARBA" id="ARBA00022989"/>
    </source>
</evidence>
<keyword evidence="10" id="KW-0328">Glycosyltransferase</keyword>